<dbReference type="WBParaSite" id="PS1159_v2.g18908.t1">
    <property type="protein sequence ID" value="PS1159_v2.g18908.t1"/>
    <property type="gene ID" value="PS1159_v2.g18908"/>
</dbReference>
<sequence length="629" mass="71263">MCDFTNCTENGINRTNTCYKKTNDSILCCCLSEGCNGATSGLSLPTLNTTATNQIITNFSSTTPTPNNKIKCYQNQTRINSIFQFSMTECPNIGNVKATGCLTYTDFQTAFVTRMCDYSNCTENGVNRSNSCYNGSDGSIVCCCVSDGCNGATSGLSPSVSTLNTSTTKNVQNFSLTTLSPRNTGMNITDSTNNKPIASISSSNDTFFCYQGEGYIGKYNLSSKQILCPSKKCILFTAYCNEYWASTCYNDHTRMTLFNMFKTAEKLLTSQQYFDIKFCNVSNCNRNISGEYHNILKANPTPFYPQSYKNQKHQRPKRKLENSVIFQTDKNENISFTGTPEESAEKVWIEFRIFCSPEFASDIYKLRYTFDRKKLTVNQSTGITRDKIVEDLSLKNLTSFSVFINSTANAYSFYVNGNDQKLYFGENSSNCSKMLVYGGKWKSIQAGISNKTHIKNLTFSTSFEPDPSKYSSCTKEDIKVMIPNPNIKYTSTKDQMINDKNQTLIKFQLINPLQPYGLADIEFRKSLCEFSDLIKVQIRSLPLSILNESDPNFYYSTTIWTRKNYLWSKYDDRERKFEEKCAKLYVRVSESDAIMFFCDNSTIFSLPIKGAFEMAQFSAQSIKKQYACF</sequence>
<reference evidence="2" key="1">
    <citation type="submission" date="2022-11" db="UniProtKB">
        <authorList>
            <consortium name="WormBaseParasite"/>
        </authorList>
    </citation>
    <scope>IDENTIFICATION</scope>
</reference>
<dbReference type="Proteomes" id="UP000887580">
    <property type="component" value="Unplaced"/>
</dbReference>
<evidence type="ECO:0000313" key="1">
    <source>
        <dbReference type="Proteomes" id="UP000887580"/>
    </source>
</evidence>
<name>A0AC35FM95_9BILA</name>
<protein>
    <submittedName>
        <fullName evidence="2">Uncharacterized protein</fullName>
    </submittedName>
</protein>
<proteinExistence type="predicted"/>
<organism evidence="1 2">
    <name type="scientific">Panagrolaimus sp. PS1159</name>
    <dbReference type="NCBI Taxonomy" id="55785"/>
    <lineage>
        <taxon>Eukaryota</taxon>
        <taxon>Metazoa</taxon>
        <taxon>Ecdysozoa</taxon>
        <taxon>Nematoda</taxon>
        <taxon>Chromadorea</taxon>
        <taxon>Rhabditida</taxon>
        <taxon>Tylenchina</taxon>
        <taxon>Panagrolaimomorpha</taxon>
        <taxon>Panagrolaimoidea</taxon>
        <taxon>Panagrolaimidae</taxon>
        <taxon>Panagrolaimus</taxon>
    </lineage>
</organism>
<accession>A0AC35FM95</accession>
<evidence type="ECO:0000313" key="2">
    <source>
        <dbReference type="WBParaSite" id="PS1159_v2.g18908.t1"/>
    </source>
</evidence>